<evidence type="ECO:0000256" key="1">
    <source>
        <dbReference type="ARBA" id="ARBA00023157"/>
    </source>
</evidence>
<reference evidence="4" key="5">
    <citation type="submission" date="2025-09" db="UniProtKB">
        <authorList>
            <consortium name="Ensembl"/>
        </authorList>
    </citation>
    <scope>IDENTIFICATION</scope>
</reference>
<dbReference type="Proteomes" id="UP000314986">
    <property type="component" value="Unassembled WGS sequence"/>
</dbReference>
<keyword evidence="5" id="KW-1185">Reference proteome</keyword>
<dbReference type="CDD" id="cd00112">
    <property type="entry name" value="LDLa"/>
    <property type="match status" value="1"/>
</dbReference>
<protein>
    <submittedName>
        <fullName evidence="4">Uncharacterized protein</fullName>
    </submittedName>
</protein>
<dbReference type="Ensembl" id="ENSCMIT00000048865.1">
    <property type="protein sequence ID" value="ENSCMIP00000048191.1"/>
    <property type="gene ID" value="ENSCMIG00000019709.1"/>
</dbReference>
<dbReference type="STRING" id="7868.ENSCMIP00000048191"/>
<evidence type="ECO:0000256" key="3">
    <source>
        <dbReference type="PROSITE-ProRule" id="PRU00124"/>
    </source>
</evidence>
<dbReference type="SMART" id="SM00192">
    <property type="entry name" value="LDLa"/>
    <property type="match status" value="1"/>
</dbReference>
<reference evidence="5" key="1">
    <citation type="journal article" date="2006" name="Science">
        <title>Ancient noncoding elements conserved in the human genome.</title>
        <authorList>
            <person name="Venkatesh B."/>
            <person name="Kirkness E.F."/>
            <person name="Loh Y.H."/>
            <person name="Halpern A.L."/>
            <person name="Lee A.P."/>
            <person name="Johnson J."/>
            <person name="Dandona N."/>
            <person name="Viswanathan L.D."/>
            <person name="Tay A."/>
            <person name="Venter J.C."/>
            <person name="Strausberg R.L."/>
            <person name="Brenner S."/>
        </authorList>
    </citation>
    <scope>NUCLEOTIDE SEQUENCE [LARGE SCALE GENOMIC DNA]</scope>
</reference>
<dbReference type="AlphaFoldDB" id="A0A4W3K7W9"/>
<feature type="disulfide bond" evidence="3">
    <location>
        <begin position="33"/>
        <end position="51"/>
    </location>
</feature>
<dbReference type="PROSITE" id="PS50068">
    <property type="entry name" value="LDLRA_2"/>
    <property type="match status" value="1"/>
</dbReference>
<name>A0A4W3K7W9_CALMI</name>
<feature type="disulfide bond" evidence="3">
    <location>
        <begin position="45"/>
        <end position="60"/>
    </location>
</feature>
<feature type="disulfide bond" evidence="3">
    <location>
        <begin position="26"/>
        <end position="38"/>
    </location>
</feature>
<dbReference type="Pfam" id="PF00057">
    <property type="entry name" value="Ldl_recept_a"/>
    <property type="match status" value="1"/>
</dbReference>
<keyword evidence="1 3" id="KW-1015">Disulfide bond</keyword>
<reference evidence="5" key="2">
    <citation type="journal article" date="2007" name="PLoS Biol.">
        <title>Survey sequencing and comparative analysis of the elephant shark (Callorhinchus milii) genome.</title>
        <authorList>
            <person name="Venkatesh B."/>
            <person name="Kirkness E.F."/>
            <person name="Loh Y.H."/>
            <person name="Halpern A.L."/>
            <person name="Lee A.P."/>
            <person name="Johnson J."/>
            <person name="Dandona N."/>
            <person name="Viswanathan L.D."/>
            <person name="Tay A."/>
            <person name="Venter J.C."/>
            <person name="Strausberg R.L."/>
            <person name="Brenner S."/>
        </authorList>
    </citation>
    <scope>NUCLEOTIDE SEQUENCE [LARGE SCALE GENOMIC DNA]</scope>
</reference>
<organism evidence="4 5">
    <name type="scientific">Callorhinchus milii</name>
    <name type="common">Ghost shark</name>
    <dbReference type="NCBI Taxonomy" id="7868"/>
    <lineage>
        <taxon>Eukaryota</taxon>
        <taxon>Metazoa</taxon>
        <taxon>Chordata</taxon>
        <taxon>Craniata</taxon>
        <taxon>Vertebrata</taxon>
        <taxon>Chondrichthyes</taxon>
        <taxon>Holocephali</taxon>
        <taxon>Chimaeriformes</taxon>
        <taxon>Callorhinchidae</taxon>
        <taxon>Callorhinchus</taxon>
    </lineage>
</organism>
<dbReference type="InterPro" id="IPR036055">
    <property type="entry name" value="LDL_receptor-like_sf"/>
</dbReference>
<dbReference type="InterPro" id="IPR002172">
    <property type="entry name" value="LDrepeatLR_classA_rpt"/>
</dbReference>
<dbReference type="Gene3D" id="4.10.400.10">
    <property type="entry name" value="Low-density Lipoprotein Receptor"/>
    <property type="match status" value="1"/>
</dbReference>
<accession>A0A4W3K7W9</accession>
<dbReference type="FunFam" id="4.10.400.10:FF:000065">
    <property type="entry name" value="Transmembrane protease serine 7"/>
    <property type="match status" value="1"/>
</dbReference>
<dbReference type="InParanoid" id="A0A4W3K7W9"/>
<reference evidence="4" key="4">
    <citation type="submission" date="2025-08" db="UniProtKB">
        <authorList>
            <consortium name="Ensembl"/>
        </authorList>
    </citation>
    <scope>IDENTIFICATION</scope>
</reference>
<evidence type="ECO:0000313" key="5">
    <source>
        <dbReference type="Proteomes" id="UP000314986"/>
    </source>
</evidence>
<dbReference type="SUPFAM" id="SSF57424">
    <property type="entry name" value="LDL receptor-like module"/>
    <property type="match status" value="1"/>
</dbReference>
<keyword evidence="2" id="KW-0325">Glycoprotein</keyword>
<reference evidence="5" key="3">
    <citation type="journal article" date="2014" name="Nature">
        <title>Elephant shark genome provides unique insights into gnathostome evolution.</title>
        <authorList>
            <consortium name="International Elephant Shark Genome Sequencing Consortium"/>
            <person name="Venkatesh B."/>
            <person name="Lee A.P."/>
            <person name="Ravi V."/>
            <person name="Maurya A.K."/>
            <person name="Lian M.M."/>
            <person name="Swann J.B."/>
            <person name="Ohta Y."/>
            <person name="Flajnik M.F."/>
            <person name="Sutoh Y."/>
            <person name="Kasahara M."/>
            <person name="Hoon S."/>
            <person name="Gangu V."/>
            <person name="Roy S.W."/>
            <person name="Irimia M."/>
            <person name="Korzh V."/>
            <person name="Kondrychyn I."/>
            <person name="Lim Z.W."/>
            <person name="Tay B.H."/>
            <person name="Tohari S."/>
            <person name="Kong K.W."/>
            <person name="Ho S."/>
            <person name="Lorente-Galdos B."/>
            <person name="Quilez J."/>
            <person name="Marques-Bonet T."/>
            <person name="Raney B.J."/>
            <person name="Ingham P.W."/>
            <person name="Tay A."/>
            <person name="Hillier L.W."/>
            <person name="Minx P."/>
            <person name="Boehm T."/>
            <person name="Wilson R.K."/>
            <person name="Brenner S."/>
            <person name="Warren W.C."/>
        </authorList>
    </citation>
    <scope>NUCLEOTIDE SEQUENCE [LARGE SCALE GENOMIC DNA]</scope>
</reference>
<evidence type="ECO:0000256" key="2">
    <source>
        <dbReference type="ARBA" id="ARBA00023180"/>
    </source>
</evidence>
<sequence length="135" mass="15253">MFQCSGKQSDKALLAEYSSYNISQPCPNGYYVCSTGLCIRQSQRCDGSDDCFDESDEVFCCRYLQSILSLKVHCNLAGREERRLANDFSRLRRAKKKGSRVVLLSGCYDVASNIHLDVNHSIHCVCIFFKKSCQA</sequence>
<dbReference type="GeneTree" id="ENSGT00940000160085"/>
<evidence type="ECO:0000313" key="4">
    <source>
        <dbReference type="Ensembl" id="ENSCMIP00000048191.1"/>
    </source>
</evidence>
<proteinExistence type="predicted"/>